<keyword evidence="3" id="KW-1185">Reference proteome</keyword>
<sequence length="165" mass="18198">MSFSSSISAPPANRSKHDTCLPTERPELRRYRRAVMQPRQQPCVLGKTTTNPTGTARMDAAQFRLPVRLLMKEDEDIREVYSAEEALEILLAWPRQSGRVYDSAVSACLAATVAPDSTQEAQRAFIAFARASGILARDMLPAPARRGAMRGGFRPTFAANANFRA</sequence>
<accession>A0A5D4GXP5</accession>
<gene>
    <name evidence="2" type="ORF">FY036_13665</name>
</gene>
<comment type="caution">
    <text evidence="2">The sequence shown here is derived from an EMBL/GenBank/DDBJ whole genome shotgun (WGS) entry which is preliminary data.</text>
</comment>
<dbReference type="Gene3D" id="6.10.250.730">
    <property type="match status" value="1"/>
</dbReference>
<proteinExistence type="predicted"/>
<dbReference type="InterPro" id="IPR010385">
    <property type="entry name" value="DUF982"/>
</dbReference>
<dbReference type="Proteomes" id="UP000323258">
    <property type="component" value="Unassembled WGS sequence"/>
</dbReference>
<evidence type="ECO:0000313" key="2">
    <source>
        <dbReference type="EMBL" id="TYR31330.1"/>
    </source>
</evidence>
<name>A0A5D4GXP5_9HYPH</name>
<reference evidence="2 3" key="1">
    <citation type="submission" date="2019-08" db="EMBL/GenBank/DDBJ databases">
        <authorList>
            <person name="Seo Y.L."/>
        </authorList>
    </citation>
    <scope>NUCLEOTIDE SEQUENCE [LARGE SCALE GENOMIC DNA]</scope>
    <source>
        <strain evidence="2 3">MaA-C15</strain>
    </source>
</reference>
<protein>
    <submittedName>
        <fullName evidence="2">DUF982 domain-containing protein</fullName>
    </submittedName>
</protein>
<dbReference type="AlphaFoldDB" id="A0A5D4GXP5"/>
<feature type="region of interest" description="Disordered" evidence="1">
    <location>
        <begin position="1"/>
        <end position="20"/>
    </location>
</feature>
<dbReference type="Pfam" id="PF06169">
    <property type="entry name" value="DUF982"/>
    <property type="match status" value="1"/>
</dbReference>
<evidence type="ECO:0000256" key="1">
    <source>
        <dbReference type="SAM" id="MobiDB-lite"/>
    </source>
</evidence>
<reference evidence="2 3" key="2">
    <citation type="submission" date="2019-09" db="EMBL/GenBank/DDBJ databases">
        <title>Mesorhizobium sp. MaA-C15 isolated from Microcystis aeruginosa.</title>
        <authorList>
            <person name="Jeong S.E."/>
            <person name="Jin H.M."/>
            <person name="Jeon C.O."/>
        </authorList>
    </citation>
    <scope>NUCLEOTIDE SEQUENCE [LARGE SCALE GENOMIC DNA]</scope>
    <source>
        <strain evidence="2 3">MaA-C15</strain>
    </source>
</reference>
<dbReference type="EMBL" id="VSZS01000064">
    <property type="protein sequence ID" value="TYR31330.1"/>
    <property type="molecule type" value="Genomic_DNA"/>
</dbReference>
<organism evidence="2 3">
    <name type="scientific">Neoaquamicrobium microcysteis</name>
    <dbReference type="NCBI Taxonomy" id="2682781"/>
    <lineage>
        <taxon>Bacteria</taxon>
        <taxon>Pseudomonadati</taxon>
        <taxon>Pseudomonadota</taxon>
        <taxon>Alphaproteobacteria</taxon>
        <taxon>Hyphomicrobiales</taxon>
        <taxon>Phyllobacteriaceae</taxon>
        <taxon>Neoaquamicrobium</taxon>
    </lineage>
</organism>
<evidence type="ECO:0000313" key="3">
    <source>
        <dbReference type="Proteomes" id="UP000323258"/>
    </source>
</evidence>